<dbReference type="EMBL" id="BJWL01000020">
    <property type="protein sequence ID" value="GFZ08763.1"/>
    <property type="molecule type" value="Genomic_DNA"/>
</dbReference>
<evidence type="ECO:0000256" key="1">
    <source>
        <dbReference type="SAM" id="MobiDB-lite"/>
    </source>
</evidence>
<reference evidence="2 3" key="1">
    <citation type="submission" date="2019-07" db="EMBL/GenBank/DDBJ databases">
        <title>De Novo Assembly of kiwifruit Actinidia rufa.</title>
        <authorList>
            <person name="Sugita-Konishi S."/>
            <person name="Sato K."/>
            <person name="Mori E."/>
            <person name="Abe Y."/>
            <person name="Kisaki G."/>
            <person name="Hamano K."/>
            <person name="Suezawa K."/>
            <person name="Otani M."/>
            <person name="Fukuda T."/>
            <person name="Manabe T."/>
            <person name="Gomi K."/>
            <person name="Tabuchi M."/>
            <person name="Akimitsu K."/>
            <person name="Kataoka I."/>
        </authorList>
    </citation>
    <scope>NUCLEOTIDE SEQUENCE [LARGE SCALE GENOMIC DNA]</scope>
    <source>
        <strain evidence="3">cv. Fuchu</strain>
    </source>
</reference>
<dbReference type="AlphaFoldDB" id="A0A7J0GD91"/>
<comment type="caution">
    <text evidence="2">The sequence shown here is derived from an EMBL/GenBank/DDBJ whole genome shotgun (WGS) entry which is preliminary data.</text>
</comment>
<gene>
    <name evidence="2" type="ORF">Acr_20g0005710</name>
</gene>
<evidence type="ECO:0000313" key="3">
    <source>
        <dbReference type="Proteomes" id="UP000585474"/>
    </source>
</evidence>
<keyword evidence="3" id="KW-1185">Reference proteome</keyword>
<feature type="region of interest" description="Disordered" evidence="1">
    <location>
        <begin position="1"/>
        <end position="29"/>
    </location>
</feature>
<proteinExistence type="predicted"/>
<organism evidence="2 3">
    <name type="scientific">Actinidia rufa</name>
    <dbReference type="NCBI Taxonomy" id="165716"/>
    <lineage>
        <taxon>Eukaryota</taxon>
        <taxon>Viridiplantae</taxon>
        <taxon>Streptophyta</taxon>
        <taxon>Embryophyta</taxon>
        <taxon>Tracheophyta</taxon>
        <taxon>Spermatophyta</taxon>
        <taxon>Magnoliopsida</taxon>
        <taxon>eudicotyledons</taxon>
        <taxon>Gunneridae</taxon>
        <taxon>Pentapetalae</taxon>
        <taxon>asterids</taxon>
        <taxon>Ericales</taxon>
        <taxon>Actinidiaceae</taxon>
        <taxon>Actinidia</taxon>
    </lineage>
</organism>
<accession>A0A7J0GD91</accession>
<name>A0A7J0GD91_9ERIC</name>
<dbReference type="Proteomes" id="UP000585474">
    <property type="component" value="Unassembled WGS sequence"/>
</dbReference>
<evidence type="ECO:0000313" key="2">
    <source>
        <dbReference type="EMBL" id="GFZ08763.1"/>
    </source>
</evidence>
<sequence>MAGTETVDSGASNGQQRYESGDTDDDDDCGFSMFGDRTNTCADTSAIVAPLLDQQLEIVAPLEVATLMFQVFNARVNLVGC</sequence>
<protein>
    <submittedName>
        <fullName evidence="2">Uncharacterized protein</fullName>
    </submittedName>
</protein>
<feature type="compositionally biased region" description="Polar residues" evidence="1">
    <location>
        <begin position="1"/>
        <end position="18"/>
    </location>
</feature>